<accession>X0VNX2</accession>
<evidence type="ECO:0000256" key="1">
    <source>
        <dbReference type="ARBA" id="ARBA00001966"/>
    </source>
</evidence>
<feature type="non-terminal residue" evidence="11">
    <location>
        <position position="1"/>
    </location>
</feature>
<evidence type="ECO:0000256" key="7">
    <source>
        <dbReference type="ARBA" id="ARBA00023014"/>
    </source>
</evidence>
<dbReference type="InterPro" id="IPR036503">
    <property type="entry name" value="Ald_Fedxn_OxRdtase_N_sf"/>
</dbReference>
<organism evidence="11">
    <name type="scientific">marine sediment metagenome</name>
    <dbReference type="NCBI Taxonomy" id="412755"/>
    <lineage>
        <taxon>unclassified sequences</taxon>
        <taxon>metagenomes</taxon>
        <taxon>ecological metagenomes</taxon>
    </lineage>
</organism>
<evidence type="ECO:0000256" key="8">
    <source>
        <dbReference type="ARBA" id="ARBA00049934"/>
    </source>
</evidence>
<dbReference type="Gene3D" id="3.60.9.10">
    <property type="entry name" value="Aldehyde ferredoxin oxidoreductase, N-terminal domain"/>
    <property type="match status" value="1"/>
</dbReference>
<feature type="domain" description="Aldehyde ferredoxin oxidoreductase C-terminal" evidence="9">
    <location>
        <begin position="45"/>
        <end position="264"/>
    </location>
</feature>
<evidence type="ECO:0000259" key="9">
    <source>
        <dbReference type="Pfam" id="PF01314"/>
    </source>
</evidence>
<keyword evidence="5" id="KW-0560">Oxidoreductase</keyword>
<dbReference type="GO" id="GO:0046872">
    <property type="term" value="F:metal ion binding"/>
    <property type="evidence" value="ECO:0007669"/>
    <property type="project" value="UniProtKB-KW"/>
</dbReference>
<dbReference type="Gene3D" id="1.10.599.10">
    <property type="entry name" value="Aldehyde Ferredoxin Oxidoreductase Protein, subunit A, domain 3"/>
    <property type="match status" value="1"/>
</dbReference>
<gene>
    <name evidence="11" type="ORF">S01H1_45726</name>
</gene>
<evidence type="ECO:0000256" key="4">
    <source>
        <dbReference type="ARBA" id="ARBA00022723"/>
    </source>
</evidence>
<feature type="domain" description="Aldehyde ferredoxin oxidoreductase N-terminal" evidence="10">
    <location>
        <begin position="5"/>
        <end position="30"/>
    </location>
</feature>
<name>X0VNX2_9ZZZZ</name>
<sequence>FTSEWSRNAGRIGIGAVMGSKNLKAIVVRGGKDMPVADIDRVIKISTQAYKELNAHPMMNQWQRQGLMGVMDYANEMGILPTYNFRDTHYEKAGDINGSTMEANYKIGNTACFGCPMCCGNINLVKEGKYAGTVVEGPEYETAAMLGSNVGINNFACILRGNHLCDDLGVDTISMGNLIAAVIEGYEKELLTLDDLDGKPIGWGDEQRILELIEQTAKCESIGATLALGAKGVLKRWPQLESAVLHVKGLEQSAYDCRGASSMA</sequence>
<dbReference type="InterPro" id="IPR001203">
    <property type="entry name" value="OxRdtase_Ald_Fedxn_C"/>
</dbReference>
<dbReference type="InterPro" id="IPR036021">
    <property type="entry name" value="Tungsten_al_ferr_oxy-like_C"/>
</dbReference>
<dbReference type="SUPFAM" id="SSF48310">
    <property type="entry name" value="Aldehyde ferredoxin oxidoreductase, C-terminal domains"/>
    <property type="match status" value="1"/>
</dbReference>
<dbReference type="Pfam" id="PF01314">
    <property type="entry name" value="AFOR_C"/>
    <property type="match status" value="1"/>
</dbReference>
<protein>
    <recommendedName>
        <fullName evidence="12">Aldehyde ferredoxin oxidoreductase C-terminal domain-containing protein</fullName>
    </recommendedName>
</protein>
<evidence type="ECO:0000256" key="5">
    <source>
        <dbReference type="ARBA" id="ARBA00023002"/>
    </source>
</evidence>
<evidence type="ECO:0000256" key="3">
    <source>
        <dbReference type="ARBA" id="ARBA00022485"/>
    </source>
</evidence>
<keyword evidence="4" id="KW-0479">Metal-binding</keyword>
<dbReference type="GO" id="GO:0051539">
    <property type="term" value="F:4 iron, 4 sulfur cluster binding"/>
    <property type="evidence" value="ECO:0007669"/>
    <property type="project" value="UniProtKB-KW"/>
</dbReference>
<dbReference type="PANTHER" id="PTHR30038">
    <property type="entry name" value="ALDEHYDE FERREDOXIN OXIDOREDUCTASE"/>
    <property type="match status" value="1"/>
</dbReference>
<feature type="non-terminal residue" evidence="11">
    <location>
        <position position="264"/>
    </location>
</feature>
<proteinExistence type="inferred from homology"/>
<reference evidence="11" key="1">
    <citation type="journal article" date="2014" name="Front. Microbiol.">
        <title>High frequency of phylogenetically diverse reductive dehalogenase-homologous genes in deep subseafloor sedimentary metagenomes.</title>
        <authorList>
            <person name="Kawai M."/>
            <person name="Futagami T."/>
            <person name="Toyoda A."/>
            <person name="Takaki Y."/>
            <person name="Nishi S."/>
            <person name="Hori S."/>
            <person name="Arai W."/>
            <person name="Tsubouchi T."/>
            <person name="Morono Y."/>
            <person name="Uchiyama I."/>
            <person name="Ito T."/>
            <person name="Fujiyama A."/>
            <person name="Inagaki F."/>
            <person name="Takami H."/>
        </authorList>
    </citation>
    <scope>NUCLEOTIDE SEQUENCE</scope>
    <source>
        <strain evidence="11">Expedition CK06-06</strain>
    </source>
</reference>
<keyword evidence="7" id="KW-0411">Iron-sulfur</keyword>
<comment type="cofactor">
    <cofactor evidence="8">
        <name>tungstopterin</name>
        <dbReference type="ChEBI" id="CHEBI:30402"/>
    </cofactor>
</comment>
<keyword evidence="6" id="KW-0408">Iron</keyword>
<evidence type="ECO:0000259" key="10">
    <source>
        <dbReference type="Pfam" id="PF02730"/>
    </source>
</evidence>
<comment type="caution">
    <text evidence="11">The sequence shown here is derived from an EMBL/GenBank/DDBJ whole genome shotgun (WGS) entry which is preliminary data.</text>
</comment>
<dbReference type="GO" id="GO:0009055">
    <property type="term" value="F:electron transfer activity"/>
    <property type="evidence" value="ECO:0007669"/>
    <property type="project" value="InterPro"/>
</dbReference>
<dbReference type="PANTHER" id="PTHR30038:SF0">
    <property type="entry name" value="TUNGSTEN-CONTAINING ALDEHYDE FERREDOXIN OXIDOREDUCTASE"/>
    <property type="match status" value="1"/>
</dbReference>
<dbReference type="SUPFAM" id="SSF56228">
    <property type="entry name" value="Aldehyde ferredoxin oxidoreductase, N-terminal domain"/>
    <property type="match status" value="1"/>
</dbReference>
<evidence type="ECO:0000313" key="11">
    <source>
        <dbReference type="EMBL" id="GAG02256.1"/>
    </source>
</evidence>
<dbReference type="InterPro" id="IPR051919">
    <property type="entry name" value="W-dependent_AOR"/>
</dbReference>
<dbReference type="AlphaFoldDB" id="X0VNX2"/>
<dbReference type="InterPro" id="IPR013985">
    <property type="entry name" value="Ald_Fedxn_OxRdtase_dom3"/>
</dbReference>
<dbReference type="InterPro" id="IPR013983">
    <property type="entry name" value="Ald_Fedxn_OxRdtase_N"/>
</dbReference>
<evidence type="ECO:0008006" key="12">
    <source>
        <dbReference type="Google" id="ProtNLM"/>
    </source>
</evidence>
<comment type="similarity">
    <text evidence="2">Belongs to the AOR/FOR family.</text>
</comment>
<dbReference type="EMBL" id="BARS01029240">
    <property type="protein sequence ID" value="GAG02256.1"/>
    <property type="molecule type" value="Genomic_DNA"/>
</dbReference>
<keyword evidence="3" id="KW-0004">4Fe-4S</keyword>
<dbReference type="Gene3D" id="1.10.569.10">
    <property type="entry name" value="Aldehyde Ferredoxin Oxidoreductase Protein, subunit A, domain 2"/>
    <property type="match status" value="1"/>
</dbReference>
<dbReference type="GO" id="GO:0016625">
    <property type="term" value="F:oxidoreductase activity, acting on the aldehyde or oxo group of donors, iron-sulfur protein as acceptor"/>
    <property type="evidence" value="ECO:0007669"/>
    <property type="project" value="InterPro"/>
</dbReference>
<evidence type="ECO:0000256" key="6">
    <source>
        <dbReference type="ARBA" id="ARBA00023004"/>
    </source>
</evidence>
<evidence type="ECO:0000256" key="2">
    <source>
        <dbReference type="ARBA" id="ARBA00011032"/>
    </source>
</evidence>
<dbReference type="InterPro" id="IPR013984">
    <property type="entry name" value="Ald_Fedxn_OxRdtase_dom2"/>
</dbReference>
<comment type="cofactor">
    <cofactor evidence="1">
        <name>[4Fe-4S] cluster</name>
        <dbReference type="ChEBI" id="CHEBI:49883"/>
    </cofactor>
</comment>
<dbReference type="Pfam" id="PF02730">
    <property type="entry name" value="AFOR_N"/>
    <property type="match status" value="1"/>
</dbReference>